<protein>
    <recommendedName>
        <fullName evidence="4">DUF4383 domain-containing protein</fullName>
    </recommendedName>
</protein>
<keyword evidence="1" id="KW-0812">Transmembrane</keyword>
<dbReference type="EMBL" id="MKQR01000011">
    <property type="protein sequence ID" value="OLR93301.1"/>
    <property type="molecule type" value="Genomic_DNA"/>
</dbReference>
<sequence>MEIINSRVAALRALSAPQWYALVVGAFLLIRGTTTLIAGADFSLPGSGWRAVPQVLVALLLLAALPRPAVAWRAVLAVGCLYAAEAVIGNLDGGDILGVIPVDARDRVVHPTLAVLALLAVLARFRRRG</sequence>
<gene>
    <name evidence="2" type="ORF">BJP25_17625</name>
</gene>
<accession>A0A1Q9LMR0</accession>
<dbReference type="STRING" id="1193682.BJP25_17625"/>
<evidence type="ECO:0000313" key="2">
    <source>
        <dbReference type="EMBL" id="OLR93301.1"/>
    </source>
</evidence>
<evidence type="ECO:0000256" key="1">
    <source>
        <dbReference type="SAM" id="Phobius"/>
    </source>
</evidence>
<dbReference type="AlphaFoldDB" id="A0A1Q9LMR0"/>
<evidence type="ECO:0000313" key="3">
    <source>
        <dbReference type="Proteomes" id="UP000186040"/>
    </source>
</evidence>
<reference evidence="2 3" key="1">
    <citation type="submission" date="2016-10" db="EMBL/GenBank/DDBJ databases">
        <title>The Draft Genome Sequence of Actinokineospora bangkokensis 44EHWT reveals the biosynthetic pathway of antifungal compounds Thailandins with unusual extender unit butylmalonyl-CoA.</title>
        <authorList>
            <person name="Greule A."/>
            <person name="Intra B."/>
            <person name="Flemming S."/>
            <person name="Rommel M.G."/>
            <person name="Panbangred W."/>
            <person name="Bechthold A."/>
        </authorList>
    </citation>
    <scope>NUCLEOTIDE SEQUENCE [LARGE SCALE GENOMIC DNA]</scope>
    <source>
        <strain evidence="2 3">44EHW</strain>
    </source>
</reference>
<organism evidence="2 3">
    <name type="scientific">Actinokineospora bangkokensis</name>
    <dbReference type="NCBI Taxonomy" id="1193682"/>
    <lineage>
        <taxon>Bacteria</taxon>
        <taxon>Bacillati</taxon>
        <taxon>Actinomycetota</taxon>
        <taxon>Actinomycetes</taxon>
        <taxon>Pseudonocardiales</taxon>
        <taxon>Pseudonocardiaceae</taxon>
        <taxon>Actinokineospora</taxon>
    </lineage>
</organism>
<feature type="transmembrane region" description="Helical" evidence="1">
    <location>
        <begin position="70"/>
        <end position="88"/>
    </location>
</feature>
<feature type="transmembrane region" description="Helical" evidence="1">
    <location>
        <begin position="48"/>
        <end position="65"/>
    </location>
</feature>
<name>A0A1Q9LMR0_9PSEU</name>
<keyword evidence="1" id="KW-1133">Transmembrane helix</keyword>
<feature type="transmembrane region" description="Helical" evidence="1">
    <location>
        <begin position="20"/>
        <end position="42"/>
    </location>
</feature>
<dbReference type="RefSeq" id="WP_075975003.1">
    <property type="nucleotide sequence ID" value="NZ_MKQR01000011.1"/>
</dbReference>
<keyword evidence="3" id="KW-1185">Reference proteome</keyword>
<evidence type="ECO:0008006" key="4">
    <source>
        <dbReference type="Google" id="ProtNLM"/>
    </source>
</evidence>
<proteinExistence type="predicted"/>
<keyword evidence="1" id="KW-0472">Membrane</keyword>
<dbReference type="Proteomes" id="UP000186040">
    <property type="component" value="Unassembled WGS sequence"/>
</dbReference>
<feature type="transmembrane region" description="Helical" evidence="1">
    <location>
        <begin position="108"/>
        <end position="125"/>
    </location>
</feature>
<comment type="caution">
    <text evidence="2">The sequence shown here is derived from an EMBL/GenBank/DDBJ whole genome shotgun (WGS) entry which is preliminary data.</text>
</comment>
<dbReference type="OrthoDB" id="4733150at2"/>